<feature type="transmembrane region" description="Helical" evidence="2">
    <location>
        <begin position="368"/>
        <end position="388"/>
    </location>
</feature>
<dbReference type="OrthoDB" id="9986058at2759"/>
<protein>
    <submittedName>
        <fullName evidence="4">Uncharacterized protein</fullName>
    </submittedName>
</protein>
<dbReference type="Proteomes" id="UP000663877">
    <property type="component" value="Unassembled WGS sequence"/>
</dbReference>
<feature type="region of interest" description="Disordered" evidence="1">
    <location>
        <begin position="494"/>
        <end position="530"/>
    </location>
</feature>
<dbReference type="AlphaFoldDB" id="A0A814LQK1"/>
<proteinExistence type="predicted"/>
<keyword evidence="5" id="KW-1185">Reference proteome</keyword>
<keyword evidence="2" id="KW-0472">Membrane</keyword>
<reference evidence="4" key="1">
    <citation type="submission" date="2021-02" db="EMBL/GenBank/DDBJ databases">
        <authorList>
            <person name="Nowell W R."/>
        </authorList>
    </citation>
    <scope>NUCLEOTIDE SEQUENCE</scope>
</reference>
<sequence>MDAKLQERYAEEIIRRLPKFGGSHYEDVSQWLHATEELFEQAQLRPSNKFIVAQCYLTATADKWFRLERSTIHDWVTFKIEIVKAFPPLFNPILLKGEQCRQFSHVSTSSNFSLTSTIPVKKQHTEHDLLAPLNDNQIESFEDFTDENLNECSQKYTSPILVPINDIDLEIQSQCNDVLTDFDTLNQQYESVSENDPITHGVGDTIEVFTETICTAITDDSLTNTAASQDVQSLCPDPYQFDEPTSKVIQSSTFNIFYPDLLDKTRPQSCSLIVYEDIALKLSNLEWNCSSRREFRYICHNGIFQVRVSFLQFGMHFNEAFPPENFDSQNNQTQKQPQTWSRVFANSSYQQNSTGNYSIVCHADVESVSIFFLTAAFVLALALLLFNISTTLRRLTRNELIIRTLIHIIYAIILFTTALIYTLTRSSCSNCKIFLCFCIIPIPTTICMTYNWYDCDEEVHPHQRRPTDSQSSFQLTPYASNSLPYSPGRIVSYQQQQSSLSIPRRPPENNTDPQLENEFNEWLEAQQRQN</sequence>
<keyword evidence="2" id="KW-0812">Transmembrane</keyword>
<evidence type="ECO:0000313" key="5">
    <source>
        <dbReference type="Proteomes" id="UP000663832"/>
    </source>
</evidence>
<accession>A0A814LQK1</accession>
<dbReference type="EMBL" id="CAJNOM010000110">
    <property type="protein sequence ID" value="CAF1067897.1"/>
    <property type="molecule type" value="Genomic_DNA"/>
</dbReference>
<dbReference type="EMBL" id="CAJNOI010000086">
    <property type="protein sequence ID" value="CAF1032038.1"/>
    <property type="molecule type" value="Genomic_DNA"/>
</dbReference>
<organism evidence="4 5">
    <name type="scientific">Adineta steineri</name>
    <dbReference type="NCBI Taxonomy" id="433720"/>
    <lineage>
        <taxon>Eukaryota</taxon>
        <taxon>Metazoa</taxon>
        <taxon>Spiralia</taxon>
        <taxon>Gnathifera</taxon>
        <taxon>Rotifera</taxon>
        <taxon>Eurotatoria</taxon>
        <taxon>Bdelloidea</taxon>
        <taxon>Adinetida</taxon>
        <taxon>Adinetidae</taxon>
        <taxon>Adineta</taxon>
    </lineage>
</organism>
<evidence type="ECO:0000313" key="4">
    <source>
        <dbReference type="EMBL" id="CAF1067897.1"/>
    </source>
</evidence>
<name>A0A814LQK1_9BILA</name>
<evidence type="ECO:0000256" key="1">
    <source>
        <dbReference type="SAM" id="MobiDB-lite"/>
    </source>
</evidence>
<comment type="caution">
    <text evidence="4">The sequence shown here is derived from an EMBL/GenBank/DDBJ whole genome shotgun (WGS) entry which is preliminary data.</text>
</comment>
<feature type="transmembrane region" description="Helical" evidence="2">
    <location>
        <begin position="400"/>
        <end position="423"/>
    </location>
</feature>
<evidence type="ECO:0000256" key="2">
    <source>
        <dbReference type="SAM" id="Phobius"/>
    </source>
</evidence>
<keyword evidence="2" id="KW-1133">Transmembrane helix</keyword>
<dbReference type="Proteomes" id="UP000663832">
    <property type="component" value="Unassembled WGS sequence"/>
</dbReference>
<gene>
    <name evidence="3" type="ORF">BJG266_LOCUS17586</name>
    <name evidence="4" type="ORF">QVE165_LOCUS18521</name>
</gene>
<evidence type="ECO:0000313" key="3">
    <source>
        <dbReference type="EMBL" id="CAF1032038.1"/>
    </source>
</evidence>